<accession>A0ABY2HDY9</accession>
<dbReference type="PROSITE" id="PS51184">
    <property type="entry name" value="JMJC"/>
    <property type="match status" value="1"/>
</dbReference>
<gene>
    <name evidence="2" type="ORF">CCMA1212_000488</name>
</gene>
<dbReference type="InterPro" id="IPR041667">
    <property type="entry name" value="Cupin_8"/>
</dbReference>
<dbReference type="Gene3D" id="2.60.120.650">
    <property type="entry name" value="Cupin"/>
    <property type="match status" value="1"/>
</dbReference>
<dbReference type="SUPFAM" id="SSF51197">
    <property type="entry name" value="Clavaminate synthase-like"/>
    <property type="match status" value="1"/>
</dbReference>
<comment type="caution">
    <text evidence="2">The sequence shown here is derived from an EMBL/GenBank/DDBJ whole genome shotgun (WGS) entry which is preliminary data.</text>
</comment>
<protein>
    <submittedName>
        <fullName evidence="2">Lysine-specific demethylase</fullName>
    </submittedName>
</protein>
<reference evidence="2 3" key="1">
    <citation type="submission" date="2018-01" db="EMBL/GenBank/DDBJ databases">
        <title>Genome characterization of the sugarcane-associated fungus Trichoderma ghanense CCMA-1212 and their application in lignocelulose bioconversion.</title>
        <authorList>
            <person name="Steindorff A.S."/>
            <person name="Mendes T.D."/>
            <person name="Vilela E.S.D."/>
            <person name="Rodrigues D.S."/>
            <person name="Formighieri E.F."/>
            <person name="Melo I.S."/>
            <person name="Favaro L.C.L."/>
        </authorList>
    </citation>
    <scope>NUCLEOTIDE SEQUENCE [LARGE SCALE GENOMIC DNA]</scope>
    <source>
        <strain evidence="2 3">CCMA-1212</strain>
    </source>
</reference>
<feature type="domain" description="JmjC" evidence="1">
    <location>
        <begin position="158"/>
        <end position="336"/>
    </location>
</feature>
<dbReference type="InterPro" id="IPR003347">
    <property type="entry name" value="JmjC_dom"/>
</dbReference>
<dbReference type="PANTHER" id="PTHR12461:SF105">
    <property type="entry name" value="HYPOXIA-INDUCIBLE FACTOR 1-ALPHA INHIBITOR"/>
    <property type="match status" value="1"/>
</dbReference>
<dbReference type="Proteomes" id="UP001642720">
    <property type="component" value="Unassembled WGS sequence"/>
</dbReference>
<sequence>MNKSLRVLRLSQRWHEASFLTSTFAKARTLSTQGAADELSFEDSFKSERPYTFTNTTTSPTHTLPGFQKWFAKDDNGTSRLSSYLDPYHQWTFPYELIKPANRGTETIGHFHDSLSNSQNALDRSLAESLQPAISEACRGQQFFQLYAPLKLLIKALEFNKAQRHKAYPPIQLYIAQSLLSDLPSPLQDDVPTPDILSQVGRGDIYSSSIWLGTEPTYTPLHRDPNPNLFCQLCSSKVVRLMLPAMGNELYHRVRMMLRGSGNSRIRSTEMMEGEERELLHGAVWGNGIKETETMDIQEVTLCAGDALFIPKGWWHSIKSERSEGNLNGSVNWWFR</sequence>
<dbReference type="EMBL" id="PPTA01000001">
    <property type="protein sequence ID" value="TFB06560.1"/>
    <property type="molecule type" value="Genomic_DNA"/>
</dbReference>
<dbReference type="PANTHER" id="PTHR12461">
    <property type="entry name" value="HYPOXIA-INDUCIBLE FACTOR 1 ALPHA INHIBITOR-RELATED"/>
    <property type="match status" value="1"/>
</dbReference>
<name>A0ABY2HDY9_9HYPO</name>
<evidence type="ECO:0000313" key="2">
    <source>
        <dbReference type="EMBL" id="TFB06560.1"/>
    </source>
</evidence>
<dbReference type="RefSeq" id="XP_073562761.1">
    <property type="nucleotide sequence ID" value="XM_073697954.1"/>
</dbReference>
<evidence type="ECO:0000313" key="3">
    <source>
        <dbReference type="Proteomes" id="UP001642720"/>
    </source>
</evidence>
<dbReference type="GeneID" id="300572404"/>
<organism evidence="2 3">
    <name type="scientific">Trichoderma ghanense</name>
    <dbReference type="NCBI Taxonomy" id="65468"/>
    <lineage>
        <taxon>Eukaryota</taxon>
        <taxon>Fungi</taxon>
        <taxon>Dikarya</taxon>
        <taxon>Ascomycota</taxon>
        <taxon>Pezizomycotina</taxon>
        <taxon>Sordariomycetes</taxon>
        <taxon>Hypocreomycetidae</taxon>
        <taxon>Hypocreales</taxon>
        <taxon>Hypocreaceae</taxon>
        <taxon>Trichoderma</taxon>
    </lineage>
</organism>
<dbReference type="Pfam" id="PF13621">
    <property type="entry name" value="Cupin_8"/>
    <property type="match status" value="1"/>
</dbReference>
<proteinExistence type="predicted"/>
<keyword evidence="3" id="KW-1185">Reference proteome</keyword>
<evidence type="ECO:0000259" key="1">
    <source>
        <dbReference type="PROSITE" id="PS51184"/>
    </source>
</evidence>